<dbReference type="PANTHER" id="PTHR12011:SF347">
    <property type="entry name" value="FI21270P1-RELATED"/>
    <property type="match status" value="1"/>
</dbReference>
<dbReference type="GO" id="GO:0004930">
    <property type="term" value="F:G protein-coupled receptor activity"/>
    <property type="evidence" value="ECO:0007669"/>
    <property type="project" value="InterPro"/>
</dbReference>
<dbReference type="GO" id="GO:0005886">
    <property type="term" value="C:plasma membrane"/>
    <property type="evidence" value="ECO:0007669"/>
    <property type="project" value="TreeGrafter"/>
</dbReference>
<dbReference type="PANTHER" id="PTHR12011">
    <property type="entry name" value="ADHESION G-PROTEIN COUPLED RECEPTOR"/>
    <property type="match status" value="1"/>
</dbReference>
<sequence length="121" mass="13539">MLPILGTTWFLGFLANLKHTEFFDYLFVSANCLQGAFVFLFHCLGNSEVRSELKRKWNQRILKNRVGVSEPSSSRHVTVKSTHIRLSTEIKPHLTSVVLSMGSLTASSHAMNGELMESTGI</sequence>
<dbReference type="Gene3D" id="1.20.1070.10">
    <property type="entry name" value="Rhodopsin 7-helix transmembrane proteins"/>
    <property type="match status" value="1"/>
</dbReference>
<evidence type="ECO:0000313" key="2">
    <source>
        <dbReference type="Proteomes" id="UP001152320"/>
    </source>
</evidence>
<dbReference type="Proteomes" id="UP001152320">
    <property type="component" value="Chromosome 2"/>
</dbReference>
<proteinExistence type="predicted"/>
<dbReference type="AlphaFoldDB" id="A0A9Q1CLE4"/>
<gene>
    <name evidence="1" type="ORF">HOLleu_05939</name>
</gene>
<accession>A0A9Q1CLE4</accession>
<dbReference type="InterPro" id="IPR017983">
    <property type="entry name" value="GPCR_2_secretin-like_CS"/>
</dbReference>
<name>A0A9Q1CLE4_HOLLE</name>
<reference evidence="1" key="1">
    <citation type="submission" date="2021-10" db="EMBL/GenBank/DDBJ databases">
        <title>Tropical sea cucumber genome reveals ecological adaptation and Cuvierian tubules defense mechanism.</title>
        <authorList>
            <person name="Chen T."/>
        </authorList>
    </citation>
    <scope>NUCLEOTIDE SEQUENCE</scope>
    <source>
        <strain evidence="1">Nanhai2018</strain>
        <tissue evidence="1">Muscle</tissue>
    </source>
</reference>
<comment type="caution">
    <text evidence="1">The sequence shown here is derived from an EMBL/GenBank/DDBJ whole genome shotgun (WGS) entry which is preliminary data.</text>
</comment>
<keyword evidence="1" id="KW-0675">Receptor</keyword>
<dbReference type="PROSITE" id="PS00650">
    <property type="entry name" value="G_PROTEIN_RECEP_F2_2"/>
    <property type="match status" value="1"/>
</dbReference>
<dbReference type="OrthoDB" id="8897427at2759"/>
<organism evidence="1 2">
    <name type="scientific">Holothuria leucospilota</name>
    <name type="common">Black long sea cucumber</name>
    <name type="synonym">Mertensiothuria leucospilota</name>
    <dbReference type="NCBI Taxonomy" id="206669"/>
    <lineage>
        <taxon>Eukaryota</taxon>
        <taxon>Metazoa</taxon>
        <taxon>Echinodermata</taxon>
        <taxon>Eleutherozoa</taxon>
        <taxon>Echinozoa</taxon>
        <taxon>Holothuroidea</taxon>
        <taxon>Aspidochirotacea</taxon>
        <taxon>Aspidochirotida</taxon>
        <taxon>Holothuriidae</taxon>
        <taxon>Holothuria</taxon>
    </lineage>
</organism>
<protein>
    <submittedName>
        <fullName evidence="1">Adhesion G-protein coupled receptor D1</fullName>
    </submittedName>
</protein>
<dbReference type="EMBL" id="JAIZAY010000002">
    <property type="protein sequence ID" value="KAJ8047050.1"/>
    <property type="molecule type" value="Genomic_DNA"/>
</dbReference>
<evidence type="ECO:0000313" key="1">
    <source>
        <dbReference type="EMBL" id="KAJ8047050.1"/>
    </source>
</evidence>
<keyword evidence="2" id="KW-1185">Reference proteome</keyword>